<evidence type="ECO:0000256" key="4">
    <source>
        <dbReference type="ARBA" id="ARBA00022729"/>
    </source>
</evidence>
<evidence type="ECO:0000313" key="7">
    <source>
        <dbReference type="EMBL" id="MBP2416159.1"/>
    </source>
</evidence>
<feature type="chain" id="PRO_5046309529" evidence="5">
    <location>
        <begin position="27"/>
        <end position="356"/>
    </location>
</feature>
<protein>
    <submittedName>
        <fullName evidence="7">Iron complex transport system substrate-binding protein</fullName>
    </submittedName>
</protein>
<dbReference type="PROSITE" id="PS50983">
    <property type="entry name" value="FE_B12_PBP"/>
    <property type="match status" value="1"/>
</dbReference>
<dbReference type="InterPro" id="IPR002491">
    <property type="entry name" value="ABC_transptr_periplasmic_BD"/>
</dbReference>
<evidence type="ECO:0000259" key="6">
    <source>
        <dbReference type="PROSITE" id="PS50983"/>
    </source>
</evidence>
<feature type="signal peptide" evidence="5">
    <location>
        <begin position="1"/>
        <end position="26"/>
    </location>
</feature>
<evidence type="ECO:0000256" key="1">
    <source>
        <dbReference type="ARBA" id="ARBA00004196"/>
    </source>
</evidence>
<accession>A0ABS4Z5B2</accession>
<keyword evidence="8" id="KW-1185">Reference proteome</keyword>
<reference evidence="7 8" key="1">
    <citation type="submission" date="2021-03" db="EMBL/GenBank/DDBJ databases">
        <title>Sequencing the genomes of 1000 actinobacteria strains.</title>
        <authorList>
            <person name="Klenk H.-P."/>
        </authorList>
    </citation>
    <scope>NUCLEOTIDE SEQUENCE [LARGE SCALE GENOMIC DNA]</scope>
    <source>
        <strain evidence="7 8">DSM 12936</strain>
    </source>
</reference>
<dbReference type="InterPro" id="IPR051313">
    <property type="entry name" value="Bact_iron-sidero_bind"/>
</dbReference>
<dbReference type="Pfam" id="PF01497">
    <property type="entry name" value="Peripla_BP_2"/>
    <property type="match status" value="1"/>
</dbReference>
<name>A0ABS4Z5B2_9ACTN</name>
<dbReference type="RefSeq" id="WP_210053687.1">
    <property type="nucleotide sequence ID" value="NZ_BAAAMH010000012.1"/>
</dbReference>
<evidence type="ECO:0000313" key="8">
    <source>
        <dbReference type="Proteomes" id="UP000758168"/>
    </source>
</evidence>
<evidence type="ECO:0000256" key="3">
    <source>
        <dbReference type="ARBA" id="ARBA00022448"/>
    </source>
</evidence>
<comment type="subcellular location">
    <subcellularLocation>
        <location evidence="1">Cell envelope</location>
    </subcellularLocation>
</comment>
<feature type="domain" description="Fe/B12 periplasmic-binding" evidence="6">
    <location>
        <begin position="70"/>
        <end position="344"/>
    </location>
</feature>
<proteinExistence type="inferred from homology"/>
<gene>
    <name evidence="7" type="ORF">JOF54_001081</name>
</gene>
<dbReference type="PANTHER" id="PTHR30532">
    <property type="entry name" value="IRON III DICITRATE-BINDING PERIPLASMIC PROTEIN"/>
    <property type="match status" value="1"/>
</dbReference>
<comment type="similarity">
    <text evidence="2">Belongs to the bacterial solute-binding protein 8 family.</text>
</comment>
<dbReference type="Proteomes" id="UP000758168">
    <property type="component" value="Unassembled WGS sequence"/>
</dbReference>
<keyword evidence="3" id="KW-0813">Transport</keyword>
<evidence type="ECO:0000256" key="5">
    <source>
        <dbReference type="SAM" id="SignalP"/>
    </source>
</evidence>
<comment type="caution">
    <text evidence="7">The sequence shown here is derived from an EMBL/GenBank/DDBJ whole genome shotgun (WGS) entry which is preliminary data.</text>
</comment>
<sequence length="356" mass="36742">MPLTRRSLLGSLAVLGVAVPGLTACGATGKAAAGADDAVTGTSDGPEDGAFPVTIAHKFGETTLTEQPTRIVCVGLKDQDDLLALGIVPVGASTWLELGQGGVIGPWAEAALDGRPAPQALETADGIAFEAVAGLAPDLVLALYAGLTAEDYEKLSAIAPVVAAPEGFVDYGIPWDVEAEVVGRAVGRPARMAELVAASKQAVADAAAAHPAFAGRTALVATPYEGIYVYGEQDPRTRLLTSLGFVLPDGFAEALGDTGNTFGGTISDERADLLDVDALVCFADAGDQQQQIETAVFRRFAVAREERVVWLRSADAATDPFSFLTVLSLPYLLENFVDRVAAAVDGDPATSSEQEG</sequence>
<evidence type="ECO:0000256" key="2">
    <source>
        <dbReference type="ARBA" id="ARBA00008814"/>
    </source>
</evidence>
<dbReference type="InterPro" id="IPR006311">
    <property type="entry name" value="TAT_signal"/>
</dbReference>
<dbReference type="PROSITE" id="PS51318">
    <property type="entry name" value="TAT"/>
    <property type="match status" value="1"/>
</dbReference>
<dbReference type="SUPFAM" id="SSF53807">
    <property type="entry name" value="Helical backbone' metal receptor"/>
    <property type="match status" value="1"/>
</dbReference>
<keyword evidence="4 5" id="KW-0732">Signal</keyword>
<organism evidence="7 8">
    <name type="scientific">Microlunatus capsulatus</name>
    <dbReference type="NCBI Taxonomy" id="99117"/>
    <lineage>
        <taxon>Bacteria</taxon>
        <taxon>Bacillati</taxon>
        <taxon>Actinomycetota</taxon>
        <taxon>Actinomycetes</taxon>
        <taxon>Propionibacteriales</taxon>
        <taxon>Propionibacteriaceae</taxon>
        <taxon>Microlunatus</taxon>
    </lineage>
</organism>
<dbReference type="PANTHER" id="PTHR30532:SF24">
    <property type="entry name" value="FERRIC ENTEROBACTIN-BINDING PERIPLASMIC PROTEIN FEPB"/>
    <property type="match status" value="1"/>
</dbReference>
<dbReference type="Gene3D" id="3.40.50.1980">
    <property type="entry name" value="Nitrogenase molybdenum iron protein domain"/>
    <property type="match status" value="2"/>
</dbReference>
<dbReference type="PROSITE" id="PS51257">
    <property type="entry name" value="PROKAR_LIPOPROTEIN"/>
    <property type="match status" value="1"/>
</dbReference>
<dbReference type="EMBL" id="JAGIOB010000001">
    <property type="protein sequence ID" value="MBP2416159.1"/>
    <property type="molecule type" value="Genomic_DNA"/>
</dbReference>